<dbReference type="AlphaFoldDB" id="A0A5P2FVB1"/>
<name>A0A5P2FVB1_9BACT</name>
<feature type="transmembrane region" description="Helical" evidence="1">
    <location>
        <begin position="7"/>
        <end position="28"/>
    </location>
</feature>
<dbReference type="Proteomes" id="UP000292424">
    <property type="component" value="Chromosome"/>
</dbReference>
<reference evidence="2 3" key="1">
    <citation type="submission" date="2019-09" db="EMBL/GenBank/DDBJ databases">
        <title>Complete genome sequence of Arachidicoccus sp. B3-10 isolated from apple orchard soil.</title>
        <authorList>
            <person name="Kim H.S."/>
            <person name="Han K.-I."/>
            <person name="Suh M.K."/>
            <person name="Lee K.C."/>
            <person name="Eom M.K."/>
            <person name="Kim J.-S."/>
            <person name="Kang S.W."/>
            <person name="Sin Y."/>
            <person name="Lee J.-S."/>
        </authorList>
    </citation>
    <scope>NUCLEOTIDE SEQUENCE [LARGE SCALE GENOMIC DNA]</scope>
    <source>
        <strain evidence="2 3">B3-10</strain>
    </source>
</reference>
<keyword evidence="1" id="KW-0812">Transmembrane</keyword>
<gene>
    <name evidence="2" type="ORF">E0W69_001680</name>
</gene>
<feature type="transmembrane region" description="Helical" evidence="1">
    <location>
        <begin position="60"/>
        <end position="77"/>
    </location>
</feature>
<dbReference type="KEGG" id="arac:E0W69_001680"/>
<evidence type="ECO:0000256" key="1">
    <source>
        <dbReference type="SAM" id="Phobius"/>
    </source>
</evidence>
<dbReference type="RefSeq" id="WP_131328301.1">
    <property type="nucleotide sequence ID" value="NZ_CP044016.1"/>
</dbReference>
<accession>A0A5P2FVB1</accession>
<sequence length="83" mass="9178">MTNLFKFKFYLSVLLMLFGIVGLVYASYIKPAYIAHKLSTTNGIWALENISKISDTTSNLVLPAIFLLSGSIILASLKEPKSH</sequence>
<evidence type="ECO:0000313" key="2">
    <source>
        <dbReference type="EMBL" id="QES87424.1"/>
    </source>
</evidence>
<keyword evidence="1" id="KW-0472">Membrane</keyword>
<keyword evidence="1" id="KW-1133">Transmembrane helix</keyword>
<protein>
    <submittedName>
        <fullName evidence="2">Uncharacterized protein</fullName>
    </submittedName>
</protein>
<organism evidence="2 3">
    <name type="scientific">Rhizosphaericola mali</name>
    <dbReference type="NCBI Taxonomy" id="2545455"/>
    <lineage>
        <taxon>Bacteria</taxon>
        <taxon>Pseudomonadati</taxon>
        <taxon>Bacteroidota</taxon>
        <taxon>Chitinophagia</taxon>
        <taxon>Chitinophagales</taxon>
        <taxon>Chitinophagaceae</taxon>
        <taxon>Rhizosphaericola</taxon>
    </lineage>
</organism>
<keyword evidence="3" id="KW-1185">Reference proteome</keyword>
<proteinExistence type="predicted"/>
<dbReference type="EMBL" id="CP044016">
    <property type="protein sequence ID" value="QES87424.1"/>
    <property type="molecule type" value="Genomic_DNA"/>
</dbReference>
<evidence type="ECO:0000313" key="3">
    <source>
        <dbReference type="Proteomes" id="UP000292424"/>
    </source>
</evidence>